<comment type="caution">
    <text evidence="3">The sequence shown here is derived from an EMBL/GenBank/DDBJ whole genome shotgun (WGS) entry which is preliminary data.</text>
</comment>
<dbReference type="GO" id="GO:0050661">
    <property type="term" value="F:NADP binding"/>
    <property type="evidence" value="ECO:0007669"/>
    <property type="project" value="InterPro"/>
</dbReference>
<dbReference type="GO" id="GO:0006571">
    <property type="term" value="P:tyrosine biosynthetic process"/>
    <property type="evidence" value="ECO:0007669"/>
    <property type="project" value="TreeGrafter"/>
</dbReference>
<dbReference type="InterPro" id="IPR050812">
    <property type="entry name" value="Preph/Arog_dehydrog"/>
</dbReference>
<keyword evidence="4" id="KW-1185">Reference proteome</keyword>
<dbReference type="eggNOG" id="COG0287">
    <property type="taxonomic scope" value="Bacteria"/>
</dbReference>
<dbReference type="InterPro" id="IPR006115">
    <property type="entry name" value="6PGDH_NADP-bd"/>
</dbReference>
<evidence type="ECO:0000259" key="2">
    <source>
        <dbReference type="Pfam" id="PF03446"/>
    </source>
</evidence>
<dbReference type="Proteomes" id="UP000029015">
    <property type="component" value="Unassembled WGS sequence"/>
</dbReference>
<dbReference type="Gene3D" id="3.40.50.720">
    <property type="entry name" value="NAD(P)-binding Rossmann-like Domain"/>
    <property type="match status" value="1"/>
</dbReference>
<feature type="domain" description="6-phosphogluconate dehydrogenase NADP-binding" evidence="2">
    <location>
        <begin position="18"/>
        <end position="117"/>
    </location>
</feature>
<name>A0A086Z0W9_9BIFI</name>
<gene>
    <name evidence="3" type="ORF">BACT_0871</name>
</gene>
<protein>
    <submittedName>
        <fullName evidence="3">Prephenate dehydrogenase</fullName>
    </submittedName>
</protein>
<dbReference type="OrthoDB" id="9802008at2"/>
<dbReference type="PANTHER" id="PTHR21363">
    <property type="entry name" value="PREPHENATE DEHYDROGENASE"/>
    <property type="match status" value="1"/>
</dbReference>
<sequence>MHPLPGMAPSPILTSAHKVGVVGLGPIGLALAQRLTGRGRFVVAWDPDVQSGQSAPSDGIRMMRSLEELASGKPDVLALAVESTLLPSILTNVAPVLAQASVLIDLNRNQTQARKRVMAVGLQDQYVGAHPIIRENAVRPLDPFNDAVWALCVDRGTDYNRFLTVADMITQGLGNPLICMDDSTHDRLTAVDSQPLTVPGQAQAEPPAAETSILELDERGWQGQLQDSARRGWQVTAFTSVHQAVLSRCPLGLAQA</sequence>
<dbReference type="Pfam" id="PF03446">
    <property type="entry name" value="NAD_binding_2"/>
    <property type="match status" value="1"/>
</dbReference>
<evidence type="ECO:0000313" key="3">
    <source>
        <dbReference type="EMBL" id="KFI40169.1"/>
    </source>
</evidence>
<dbReference type="GO" id="GO:0008977">
    <property type="term" value="F:prephenate dehydrogenase (NAD+) activity"/>
    <property type="evidence" value="ECO:0007669"/>
    <property type="project" value="TreeGrafter"/>
</dbReference>
<dbReference type="AlphaFoldDB" id="A0A086Z0W9"/>
<evidence type="ECO:0000256" key="1">
    <source>
        <dbReference type="ARBA" id="ARBA00023002"/>
    </source>
</evidence>
<dbReference type="RefSeq" id="WP_081924855.1">
    <property type="nucleotide sequence ID" value="NZ_CP011786.1"/>
</dbReference>
<proteinExistence type="predicted"/>
<keyword evidence="1" id="KW-0560">Oxidoreductase</keyword>
<dbReference type="PANTHER" id="PTHR21363:SF0">
    <property type="entry name" value="PREPHENATE DEHYDROGENASE [NADP(+)]"/>
    <property type="match status" value="1"/>
</dbReference>
<reference evidence="3 4" key="1">
    <citation type="submission" date="2014-03" db="EMBL/GenBank/DDBJ databases">
        <title>Genomics of Bifidobacteria.</title>
        <authorList>
            <person name="Ventura M."/>
            <person name="Milani C."/>
            <person name="Lugli G.A."/>
        </authorList>
    </citation>
    <scope>NUCLEOTIDE SEQUENCE [LARGE SCALE GENOMIC DNA]</scope>
    <source>
        <strain evidence="3 4">DSM 22766</strain>
    </source>
</reference>
<organism evidence="3 4">
    <name type="scientific">Bifidobacterium actinocoloniiforme DSM 22766</name>
    <dbReference type="NCBI Taxonomy" id="1437605"/>
    <lineage>
        <taxon>Bacteria</taxon>
        <taxon>Bacillati</taxon>
        <taxon>Actinomycetota</taxon>
        <taxon>Actinomycetes</taxon>
        <taxon>Bifidobacteriales</taxon>
        <taxon>Bifidobacteriaceae</taxon>
        <taxon>Bifidobacterium</taxon>
    </lineage>
</organism>
<dbReference type="InterPro" id="IPR036291">
    <property type="entry name" value="NAD(P)-bd_dom_sf"/>
</dbReference>
<accession>A0A086Z0W9</accession>
<dbReference type="GO" id="GO:0070403">
    <property type="term" value="F:NAD+ binding"/>
    <property type="evidence" value="ECO:0007669"/>
    <property type="project" value="TreeGrafter"/>
</dbReference>
<dbReference type="SUPFAM" id="SSF51735">
    <property type="entry name" value="NAD(P)-binding Rossmann-fold domains"/>
    <property type="match status" value="1"/>
</dbReference>
<dbReference type="EMBL" id="JGYK01000001">
    <property type="protein sequence ID" value="KFI40169.1"/>
    <property type="molecule type" value="Genomic_DNA"/>
</dbReference>
<evidence type="ECO:0000313" key="4">
    <source>
        <dbReference type="Proteomes" id="UP000029015"/>
    </source>
</evidence>